<dbReference type="NCBIfam" id="TIGR01129">
    <property type="entry name" value="secD"/>
    <property type="match status" value="1"/>
</dbReference>
<dbReference type="Pfam" id="PF21760">
    <property type="entry name" value="SecD_1st"/>
    <property type="match status" value="1"/>
</dbReference>
<evidence type="ECO:0000259" key="12">
    <source>
        <dbReference type="Pfam" id="PF22599"/>
    </source>
</evidence>
<dbReference type="Pfam" id="PF22599">
    <property type="entry name" value="SecDF_P1_head"/>
    <property type="match status" value="1"/>
</dbReference>
<feature type="transmembrane region" description="Helical" evidence="9">
    <location>
        <begin position="274"/>
        <end position="293"/>
    </location>
</feature>
<comment type="subunit">
    <text evidence="9">Forms a complex with SecF. Part of the essential Sec protein translocation apparatus which comprises SecA, SecYEG and auxiliary proteins SecDF. Other proteins may also be involved.</text>
</comment>
<dbReference type="GO" id="GO:0006605">
    <property type="term" value="P:protein targeting"/>
    <property type="evidence" value="ECO:0007669"/>
    <property type="project" value="UniProtKB-UniRule"/>
</dbReference>
<dbReference type="InterPro" id="IPR048634">
    <property type="entry name" value="SecD_SecF_C"/>
</dbReference>
<keyword evidence="14" id="KW-1185">Reference proteome</keyword>
<dbReference type="SUPFAM" id="SSF82866">
    <property type="entry name" value="Multidrug efflux transporter AcrB transmembrane domain"/>
    <property type="match status" value="1"/>
</dbReference>
<dbReference type="InterPro" id="IPR048631">
    <property type="entry name" value="SecD_1st"/>
</dbReference>
<dbReference type="AlphaFoldDB" id="A0A1L8D1N6"/>
<comment type="similarity">
    <text evidence="9">Belongs to the SecD/SecF family. SecD subfamily.</text>
</comment>
<feature type="transmembrane region" description="Helical" evidence="9">
    <location>
        <begin position="369"/>
        <end position="393"/>
    </location>
</feature>
<evidence type="ECO:0000256" key="3">
    <source>
        <dbReference type="ARBA" id="ARBA00022475"/>
    </source>
</evidence>
<evidence type="ECO:0000256" key="4">
    <source>
        <dbReference type="ARBA" id="ARBA00022692"/>
    </source>
</evidence>
<feature type="transmembrane region" description="Helical" evidence="9">
    <location>
        <begin position="249"/>
        <end position="267"/>
    </location>
</feature>
<dbReference type="FunFam" id="1.20.1640.10:FF:000004">
    <property type="entry name" value="Protein translocase subunit SecD"/>
    <property type="match status" value="1"/>
</dbReference>
<evidence type="ECO:0000256" key="1">
    <source>
        <dbReference type="ARBA" id="ARBA00004651"/>
    </source>
</evidence>
<gene>
    <name evidence="9" type="primary">secD</name>
    <name evidence="13" type="ORF">ciss_09860</name>
</gene>
<dbReference type="GO" id="GO:0005886">
    <property type="term" value="C:plasma membrane"/>
    <property type="evidence" value="ECO:0007669"/>
    <property type="project" value="UniProtKB-SubCell"/>
</dbReference>
<dbReference type="Pfam" id="PF02355">
    <property type="entry name" value="SecD_SecF_C"/>
    <property type="match status" value="1"/>
</dbReference>
<proteinExistence type="inferred from homology"/>
<dbReference type="STRING" id="661089.ciss_09860"/>
<evidence type="ECO:0000259" key="11">
    <source>
        <dbReference type="Pfam" id="PF21760"/>
    </source>
</evidence>
<dbReference type="InterPro" id="IPR005791">
    <property type="entry name" value="SecD"/>
</dbReference>
<dbReference type="Gene3D" id="1.20.1640.10">
    <property type="entry name" value="Multidrug efflux transporter AcrB transmembrane domain"/>
    <property type="match status" value="1"/>
</dbReference>
<dbReference type="GO" id="GO:0043952">
    <property type="term" value="P:protein transport by the Sec complex"/>
    <property type="evidence" value="ECO:0007669"/>
    <property type="project" value="UniProtKB-UniRule"/>
</dbReference>
<dbReference type="InterPro" id="IPR054384">
    <property type="entry name" value="SecDF_P1_head"/>
</dbReference>
<keyword evidence="4 9" id="KW-0812">Transmembrane</keyword>
<sequence length="410" mass="44472">MGVRLGKFTLFSGVLILILVIGWYMFLGFGSVQPLVKHTVLGLDLQGGVHVVFQAKELPGSPVNDKTMQSTISIIETRVNELGISEPIIQKQGKDRIIVEIAGYKNPEEAVRTLIKPAVLEFKSPEGEVIVSGKDLKDAIEAKDPSTGLAEVNLTFNAEGAKKFGDFTTKNVGRNLGIYLDGKLLQNPVIQEPITDGKARITGYKDLEEAHRIAVLLRSGALPLKLEILEKKVVGPTLGADSLRRSVKASIIGVIAIFVFMILYYRFPGFIADFALILYATIVLGVMIALKATLTLPGIAGFVLSMGMAVDANILIFERLKEELRLGKTLRSAIDSGFKRAFLTVFDANATTLIAAVILYFLGTGPIRGFAVTLSIGIIASMFTAITFTRWLLFLAADSKVVKNPKLYGA</sequence>
<dbReference type="GO" id="GO:0015450">
    <property type="term" value="F:protein-transporting ATPase activity"/>
    <property type="evidence" value="ECO:0007669"/>
    <property type="project" value="InterPro"/>
</dbReference>
<evidence type="ECO:0000256" key="2">
    <source>
        <dbReference type="ARBA" id="ARBA00022448"/>
    </source>
</evidence>
<reference evidence="14" key="1">
    <citation type="submission" date="2016-12" db="EMBL/GenBank/DDBJ databases">
        <title>Draft Genome Sequences od Carboxydothermus pertinax and islandicus, Hydrogenogenic Carboxydotrophic Bacteria.</title>
        <authorList>
            <person name="Fukuyama Y."/>
            <person name="Ohmae K."/>
            <person name="Yoneda Y."/>
            <person name="Yoshida T."/>
            <person name="Sako Y."/>
        </authorList>
    </citation>
    <scope>NUCLEOTIDE SEQUENCE [LARGE SCALE GENOMIC DNA]</scope>
    <source>
        <strain evidence="14">SET</strain>
    </source>
</reference>
<dbReference type="EMBL" id="BDJL01000030">
    <property type="protein sequence ID" value="GAV25053.1"/>
    <property type="molecule type" value="Genomic_DNA"/>
</dbReference>
<dbReference type="Proteomes" id="UP000187338">
    <property type="component" value="Unassembled WGS sequence"/>
</dbReference>
<evidence type="ECO:0000256" key="9">
    <source>
        <dbReference type="HAMAP-Rule" id="MF_01463"/>
    </source>
</evidence>
<feature type="domain" description="Protein export membrane protein SecD/SecF C-terminal" evidence="10">
    <location>
        <begin position="225"/>
        <end position="388"/>
    </location>
</feature>
<keyword evidence="3 9" id="KW-1003">Cell membrane</keyword>
<keyword evidence="5 9" id="KW-0653">Protein transport</keyword>
<feature type="domain" description="Protein translocase subunit SecDF P1" evidence="11">
    <location>
        <begin position="68"/>
        <end position="125"/>
    </location>
</feature>
<evidence type="ECO:0000256" key="8">
    <source>
        <dbReference type="ARBA" id="ARBA00023136"/>
    </source>
</evidence>
<keyword evidence="7 9" id="KW-0811">Translocation</keyword>
<keyword evidence="8 9" id="KW-0472">Membrane</keyword>
<feature type="transmembrane region" description="Helical" evidence="9">
    <location>
        <begin position="7"/>
        <end position="26"/>
    </location>
</feature>
<organism evidence="13 14">
    <name type="scientific">Carboxydothermus islandicus</name>
    <dbReference type="NCBI Taxonomy" id="661089"/>
    <lineage>
        <taxon>Bacteria</taxon>
        <taxon>Bacillati</taxon>
        <taxon>Bacillota</taxon>
        <taxon>Clostridia</taxon>
        <taxon>Thermoanaerobacterales</taxon>
        <taxon>Thermoanaerobacteraceae</taxon>
        <taxon>Carboxydothermus</taxon>
    </lineage>
</organism>
<evidence type="ECO:0000256" key="7">
    <source>
        <dbReference type="ARBA" id="ARBA00023010"/>
    </source>
</evidence>
<evidence type="ECO:0000256" key="6">
    <source>
        <dbReference type="ARBA" id="ARBA00022989"/>
    </source>
</evidence>
<comment type="caution">
    <text evidence="13">The sequence shown here is derived from an EMBL/GenBank/DDBJ whole genome shotgun (WGS) entry which is preliminary data.</text>
</comment>
<dbReference type="InterPro" id="IPR055344">
    <property type="entry name" value="SecD_SecF_C_bact"/>
</dbReference>
<evidence type="ECO:0000313" key="13">
    <source>
        <dbReference type="EMBL" id="GAV25053.1"/>
    </source>
</evidence>
<evidence type="ECO:0000259" key="10">
    <source>
        <dbReference type="Pfam" id="PF02355"/>
    </source>
</evidence>
<feature type="domain" description="SecDF P1 head subdomain" evidence="12">
    <location>
        <begin position="128"/>
        <end position="223"/>
    </location>
</feature>
<evidence type="ECO:0000313" key="14">
    <source>
        <dbReference type="Proteomes" id="UP000187338"/>
    </source>
</evidence>
<comment type="function">
    <text evidence="9">Part of the Sec protein translocase complex. Interacts with the SecYEG preprotein conducting channel. SecDF uses the proton motive force (PMF) to complete protein translocation after the ATP-dependent function of SecA.</text>
</comment>
<dbReference type="GO" id="GO:0065002">
    <property type="term" value="P:intracellular protein transmembrane transport"/>
    <property type="evidence" value="ECO:0007669"/>
    <property type="project" value="UniProtKB-UniRule"/>
</dbReference>
<dbReference type="HAMAP" id="MF_01463_B">
    <property type="entry name" value="SecD_B"/>
    <property type="match status" value="1"/>
</dbReference>
<evidence type="ECO:0000256" key="5">
    <source>
        <dbReference type="ARBA" id="ARBA00022927"/>
    </source>
</evidence>
<name>A0A1L8D1N6_9THEO</name>
<dbReference type="PANTHER" id="PTHR30081:SF1">
    <property type="entry name" value="PROTEIN TRANSLOCASE SUBUNIT SECD"/>
    <property type="match status" value="1"/>
</dbReference>
<keyword evidence="6 9" id="KW-1133">Transmembrane helix</keyword>
<dbReference type="InterPro" id="IPR022813">
    <property type="entry name" value="SecD/SecF_arch_bac"/>
</dbReference>
<keyword evidence="2 9" id="KW-0813">Transport</keyword>
<protein>
    <recommendedName>
        <fullName evidence="9">Protein translocase subunit SecD</fullName>
    </recommendedName>
</protein>
<comment type="caution">
    <text evidence="9">Lacks conserved residue(s) required for the propagation of feature annotation.</text>
</comment>
<dbReference type="Gene3D" id="3.30.1360.200">
    <property type="match status" value="1"/>
</dbReference>
<comment type="subcellular location">
    <subcellularLocation>
        <location evidence="1 9">Cell membrane</location>
        <topology evidence="1 9">Multi-pass membrane protein</topology>
    </subcellularLocation>
</comment>
<accession>A0A1L8D1N6</accession>
<feature type="transmembrane region" description="Helical" evidence="9">
    <location>
        <begin position="341"/>
        <end position="363"/>
    </location>
</feature>
<dbReference type="PANTHER" id="PTHR30081">
    <property type="entry name" value="PROTEIN-EXPORT MEMBRANE PROTEIN SEC"/>
    <property type="match status" value="1"/>
</dbReference>
<dbReference type="NCBIfam" id="TIGR00916">
    <property type="entry name" value="2A0604s01"/>
    <property type="match status" value="1"/>
</dbReference>